<sequence>MGWARARAGYCRSISKVPKLRFLPCAMMQSSMSSVINYHVPVITIVLKTGPARPVRPGTGHHTGPVFMCKPLGSKIGQTGQEPVGPVNL</sequence>
<gene>
    <name evidence="1" type="ORF">PHJA_000932600</name>
</gene>
<comment type="caution">
    <text evidence="1">The sequence shown here is derived from an EMBL/GenBank/DDBJ whole genome shotgun (WGS) entry which is preliminary data.</text>
</comment>
<reference evidence="1" key="1">
    <citation type="submission" date="2020-07" db="EMBL/GenBank/DDBJ databases">
        <title>Ethylene signaling mediates host invasion by parasitic plants.</title>
        <authorList>
            <person name="Yoshida S."/>
        </authorList>
    </citation>
    <scope>NUCLEOTIDE SEQUENCE</scope>
    <source>
        <strain evidence="1">Okayama</strain>
    </source>
</reference>
<dbReference type="Proteomes" id="UP000653305">
    <property type="component" value="Unassembled WGS sequence"/>
</dbReference>
<name>A0A830BQ52_9LAMI</name>
<proteinExistence type="predicted"/>
<protein>
    <submittedName>
        <fullName evidence="1">Uncharacterized protein</fullName>
    </submittedName>
</protein>
<dbReference type="AlphaFoldDB" id="A0A830BQ52"/>
<keyword evidence="2" id="KW-1185">Reference proteome</keyword>
<evidence type="ECO:0000313" key="1">
    <source>
        <dbReference type="EMBL" id="GFP87889.1"/>
    </source>
</evidence>
<organism evidence="1 2">
    <name type="scientific">Phtheirospermum japonicum</name>
    <dbReference type="NCBI Taxonomy" id="374723"/>
    <lineage>
        <taxon>Eukaryota</taxon>
        <taxon>Viridiplantae</taxon>
        <taxon>Streptophyta</taxon>
        <taxon>Embryophyta</taxon>
        <taxon>Tracheophyta</taxon>
        <taxon>Spermatophyta</taxon>
        <taxon>Magnoliopsida</taxon>
        <taxon>eudicotyledons</taxon>
        <taxon>Gunneridae</taxon>
        <taxon>Pentapetalae</taxon>
        <taxon>asterids</taxon>
        <taxon>lamiids</taxon>
        <taxon>Lamiales</taxon>
        <taxon>Orobanchaceae</taxon>
        <taxon>Orobanchaceae incertae sedis</taxon>
        <taxon>Phtheirospermum</taxon>
    </lineage>
</organism>
<evidence type="ECO:0000313" key="2">
    <source>
        <dbReference type="Proteomes" id="UP000653305"/>
    </source>
</evidence>
<dbReference type="EMBL" id="BMAC01000158">
    <property type="protein sequence ID" value="GFP87889.1"/>
    <property type="molecule type" value="Genomic_DNA"/>
</dbReference>
<accession>A0A830BQ52</accession>